<organism evidence="4 5">
    <name type="scientific">Streptosporangium algeriense</name>
    <dbReference type="NCBI Taxonomy" id="1682748"/>
    <lineage>
        <taxon>Bacteria</taxon>
        <taxon>Bacillati</taxon>
        <taxon>Actinomycetota</taxon>
        <taxon>Actinomycetes</taxon>
        <taxon>Streptosporangiales</taxon>
        <taxon>Streptosporangiaceae</taxon>
        <taxon>Streptosporangium</taxon>
    </lineage>
</organism>
<sequence length="353" mass="38512">VADAGPLRLSGKRIGLTAVVLAVLLPALLPTLEPFPLFDFGVGSGRGKGNNSISISNPIVSLRGELSLPGNAEVLSYTTSDNLPRYLRTYALDIFDGQQWTMAGPSGLPEDRISRGPLPPPPGQGREVPATSVTTRITVSRALRNLEFLPLPYPPSRVEIEGDWRPDRDTLMVFSTENTAEGTTYTVVSDEPRPTAERLRSAASPPQQIIDRYLQLPRNLPREVRDLAVRETGGERNHYEQAIRLQEFFTSKGGFVYTLAAQGHDGQALTDFLIRNKAGYCEQFAASMAVLARVLGIPARVAVGYTGGSRSGDRWQVRTHDSHAWPELYFEGTGWLRFEPTPAGLTGQGSATV</sequence>
<keyword evidence="2" id="KW-1133">Transmembrane helix</keyword>
<proteinExistence type="predicted"/>
<dbReference type="SUPFAM" id="SSF54001">
    <property type="entry name" value="Cysteine proteinases"/>
    <property type="match status" value="1"/>
</dbReference>
<dbReference type="Pfam" id="PF01841">
    <property type="entry name" value="Transglut_core"/>
    <property type="match status" value="1"/>
</dbReference>
<evidence type="ECO:0000256" key="2">
    <source>
        <dbReference type="SAM" id="Phobius"/>
    </source>
</evidence>
<feature type="non-terminal residue" evidence="4">
    <location>
        <position position="1"/>
    </location>
</feature>
<keyword evidence="5" id="KW-1185">Reference proteome</keyword>
<comment type="caution">
    <text evidence="4">The sequence shown here is derived from an EMBL/GenBank/DDBJ whole genome shotgun (WGS) entry which is preliminary data.</text>
</comment>
<dbReference type="SMART" id="SM00460">
    <property type="entry name" value="TGc"/>
    <property type="match status" value="1"/>
</dbReference>
<evidence type="ECO:0000313" key="4">
    <source>
        <dbReference type="EMBL" id="MFD0890081.1"/>
    </source>
</evidence>
<dbReference type="Gene3D" id="3.10.620.30">
    <property type="match status" value="1"/>
</dbReference>
<dbReference type="InterPro" id="IPR052901">
    <property type="entry name" value="Bact_TGase-like"/>
</dbReference>
<feature type="domain" description="Transglutaminase-like" evidence="3">
    <location>
        <begin position="273"/>
        <end position="342"/>
    </location>
</feature>
<reference evidence="5" key="1">
    <citation type="journal article" date="2019" name="Int. J. Syst. Evol. Microbiol.">
        <title>The Global Catalogue of Microorganisms (GCM) 10K type strain sequencing project: providing services to taxonomists for standard genome sequencing and annotation.</title>
        <authorList>
            <consortium name="The Broad Institute Genomics Platform"/>
            <consortium name="The Broad Institute Genome Sequencing Center for Infectious Disease"/>
            <person name="Wu L."/>
            <person name="Ma J."/>
        </authorList>
    </citation>
    <scope>NUCLEOTIDE SEQUENCE [LARGE SCALE GENOMIC DNA]</scope>
    <source>
        <strain evidence="5">CCUG 62974</strain>
    </source>
</reference>
<dbReference type="EMBL" id="JBHTHX010002207">
    <property type="protein sequence ID" value="MFD0890081.1"/>
    <property type="molecule type" value="Genomic_DNA"/>
</dbReference>
<evidence type="ECO:0000313" key="5">
    <source>
        <dbReference type="Proteomes" id="UP001597024"/>
    </source>
</evidence>
<evidence type="ECO:0000259" key="3">
    <source>
        <dbReference type="SMART" id="SM00460"/>
    </source>
</evidence>
<feature type="transmembrane region" description="Helical" evidence="2">
    <location>
        <begin position="14"/>
        <end position="32"/>
    </location>
</feature>
<feature type="non-terminal residue" evidence="4">
    <location>
        <position position="353"/>
    </location>
</feature>
<dbReference type="PANTHER" id="PTHR42736:SF1">
    <property type="entry name" value="PROTEIN-GLUTAMINE GAMMA-GLUTAMYLTRANSFERASE"/>
    <property type="match status" value="1"/>
</dbReference>
<dbReference type="PANTHER" id="PTHR42736">
    <property type="entry name" value="PROTEIN-GLUTAMINE GAMMA-GLUTAMYLTRANSFERASE"/>
    <property type="match status" value="1"/>
</dbReference>
<dbReference type="InterPro" id="IPR002931">
    <property type="entry name" value="Transglutaminase-like"/>
</dbReference>
<keyword evidence="2" id="KW-0472">Membrane</keyword>
<protein>
    <submittedName>
        <fullName evidence="4">TransglutaminaseTgpA domain-containing protein</fullName>
    </submittedName>
</protein>
<dbReference type="InterPro" id="IPR021878">
    <property type="entry name" value="TgpA_N"/>
</dbReference>
<dbReference type="Pfam" id="PF11992">
    <property type="entry name" value="TgpA_N"/>
    <property type="match status" value="1"/>
</dbReference>
<accession>A0ABW3E1V2</accession>
<evidence type="ECO:0000256" key="1">
    <source>
        <dbReference type="SAM" id="MobiDB-lite"/>
    </source>
</evidence>
<feature type="region of interest" description="Disordered" evidence="1">
    <location>
        <begin position="105"/>
        <end position="130"/>
    </location>
</feature>
<gene>
    <name evidence="4" type="ORF">ACFQ08_36530</name>
</gene>
<dbReference type="InterPro" id="IPR038765">
    <property type="entry name" value="Papain-like_cys_pep_sf"/>
</dbReference>
<keyword evidence="2" id="KW-0812">Transmembrane</keyword>
<dbReference type="Proteomes" id="UP001597024">
    <property type="component" value="Unassembled WGS sequence"/>
</dbReference>
<name>A0ABW3E1V2_9ACTN</name>